<comment type="similarity">
    <text evidence="1 2">Belongs to the UPF0178 family.</text>
</comment>
<dbReference type="RefSeq" id="WP_405336978.1">
    <property type="nucleotide sequence ID" value="NZ_JBANFI010000001.1"/>
</dbReference>
<proteinExistence type="inferred from homology"/>
<dbReference type="HAMAP" id="MF_00489">
    <property type="entry name" value="UPF0178"/>
    <property type="match status" value="1"/>
</dbReference>
<keyword evidence="4" id="KW-1185">Reference proteome</keyword>
<dbReference type="PANTHER" id="PTHR35146:SF1">
    <property type="entry name" value="UPF0178 PROTEIN YAII"/>
    <property type="match status" value="1"/>
</dbReference>
<reference evidence="3 4" key="1">
    <citation type="submission" date="2024-02" db="EMBL/GenBank/DDBJ databases">
        <title>Marinospirillum sp. MEB 164 isolated from Lonar lake sediment.</title>
        <authorList>
            <person name="Joshi A."/>
            <person name="Thite S."/>
        </authorList>
    </citation>
    <scope>NUCLEOTIDE SEQUENCE [LARGE SCALE GENOMIC DNA]</scope>
    <source>
        <strain evidence="3 4">MEB164</strain>
    </source>
</reference>
<accession>A0ABW8PUL6</accession>
<dbReference type="PANTHER" id="PTHR35146">
    <property type="entry name" value="UPF0178 PROTEIN YAII"/>
    <property type="match status" value="1"/>
</dbReference>
<sequence>MKIWVDADACPTVMREILCKAAERVKLPLIFVANQRVPVPSSEWISAVQVAAGFDVADNEIVRRVAAGDLVITSDIPLADEVITQGALALNTRGELYTADSIKARLNMRDFMDTMRSSGVHTGGPAALSQADRRAFSNQLDRILTRYRRQHPVNAASQ</sequence>
<evidence type="ECO:0000313" key="4">
    <source>
        <dbReference type="Proteomes" id="UP001621714"/>
    </source>
</evidence>
<dbReference type="NCBIfam" id="NF001095">
    <property type="entry name" value="PRK00124.1"/>
    <property type="match status" value="1"/>
</dbReference>
<dbReference type="CDD" id="cd18720">
    <property type="entry name" value="PIN_YqxD-like"/>
    <property type="match status" value="1"/>
</dbReference>
<dbReference type="Proteomes" id="UP001621714">
    <property type="component" value="Unassembled WGS sequence"/>
</dbReference>
<dbReference type="EMBL" id="JBANFI010000001">
    <property type="protein sequence ID" value="MFK7159973.1"/>
    <property type="molecule type" value="Genomic_DNA"/>
</dbReference>
<protein>
    <recommendedName>
        <fullName evidence="2">UPF0178 protein V6U78_02840</fullName>
    </recommendedName>
</protein>
<organism evidence="3 4">
    <name type="scientific">Marinospirillum alkalitolerans</name>
    <dbReference type="NCBI Taxonomy" id="3123374"/>
    <lineage>
        <taxon>Bacteria</taxon>
        <taxon>Pseudomonadati</taxon>
        <taxon>Pseudomonadota</taxon>
        <taxon>Gammaproteobacteria</taxon>
        <taxon>Oceanospirillales</taxon>
        <taxon>Oceanospirillaceae</taxon>
        <taxon>Marinospirillum</taxon>
    </lineage>
</organism>
<evidence type="ECO:0000256" key="2">
    <source>
        <dbReference type="HAMAP-Rule" id="MF_00489"/>
    </source>
</evidence>
<evidence type="ECO:0000313" key="3">
    <source>
        <dbReference type="EMBL" id="MFK7159973.1"/>
    </source>
</evidence>
<evidence type="ECO:0000256" key="1">
    <source>
        <dbReference type="ARBA" id="ARBA00008522"/>
    </source>
</evidence>
<comment type="caution">
    <text evidence="3">The sequence shown here is derived from an EMBL/GenBank/DDBJ whole genome shotgun (WGS) entry which is preliminary data.</text>
</comment>
<dbReference type="InterPro" id="IPR003791">
    <property type="entry name" value="UPF0178"/>
</dbReference>
<dbReference type="Pfam" id="PF02639">
    <property type="entry name" value="DUF188"/>
    <property type="match status" value="1"/>
</dbReference>
<name>A0ABW8PUL6_9GAMM</name>
<gene>
    <name evidence="3" type="ORF">V6U78_02840</name>
</gene>